<gene>
    <name evidence="1" type="ORF">UA45_19905</name>
</gene>
<protein>
    <submittedName>
        <fullName evidence="1">Uncharacterized protein</fullName>
    </submittedName>
</protein>
<evidence type="ECO:0000313" key="1">
    <source>
        <dbReference type="EMBL" id="KJF76189.1"/>
    </source>
</evidence>
<reference evidence="1 2" key="1">
    <citation type="submission" date="2015-02" db="EMBL/GenBank/DDBJ databases">
        <title>Whole genome shotgun sequencing of cultured foodborne pathogen.</title>
        <authorList>
            <person name="Timme R."/>
            <person name="Allard M.W."/>
            <person name="Strain E."/>
            <person name="Evans P.S."/>
            <person name="Brown E."/>
        </authorList>
    </citation>
    <scope>NUCLEOTIDE SEQUENCE [LARGE SCALE GENOMIC DNA]</scope>
    <source>
        <strain evidence="1 2">GCSL-TSO-24</strain>
    </source>
</reference>
<organism evidence="1 2">
    <name type="scientific">Morganella morganii</name>
    <name type="common">Proteus morganii</name>
    <dbReference type="NCBI Taxonomy" id="582"/>
    <lineage>
        <taxon>Bacteria</taxon>
        <taxon>Pseudomonadati</taxon>
        <taxon>Pseudomonadota</taxon>
        <taxon>Gammaproteobacteria</taxon>
        <taxon>Enterobacterales</taxon>
        <taxon>Morganellaceae</taxon>
        <taxon>Morganella</taxon>
    </lineage>
</organism>
<comment type="caution">
    <text evidence="1">The sequence shown here is derived from an EMBL/GenBank/DDBJ whole genome shotgun (WGS) entry which is preliminary data.</text>
</comment>
<evidence type="ECO:0000313" key="2">
    <source>
        <dbReference type="Proteomes" id="UP000032582"/>
    </source>
</evidence>
<dbReference type="EMBL" id="JZSH01000386">
    <property type="protein sequence ID" value="KJF76189.1"/>
    <property type="molecule type" value="Genomic_DNA"/>
</dbReference>
<dbReference type="Proteomes" id="UP000032582">
    <property type="component" value="Unassembled WGS sequence"/>
</dbReference>
<name>A0A0D8L3A3_MORMO</name>
<sequence>MVINTAAIRRKKSHKTHSFTEYRISVPEPGHRISIPYGKYISKIIMLQKIIKNRRHRVPAAATAEISKMMQST</sequence>
<accession>A0A0D8L3A3</accession>
<dbReference type="PATRIC" id="fig|582.24.peg.6341"/>
<dbReference type="AlphaFoldDB" id="A0A0D8L3A3"/>
<proteinExistence type="predicted"/>